<organism evidence="11 12">
    <name type="scientific">Nitrosomonas ureae</name>
    <dbReference type="NCBI Taxonomy" id="44577"/>
    <lineage>
        <taxon>Bacteria</taxon>
        <taxon>Pseudomonadati</taxon>
        <taxon>Pseudomonadota</taxon>
        <taxon>Betaproteobacteria</taxon>
        <taxon>Nitrosomonadales</taxon>
        <taxon>Nitrosomonadaceae</taxon>
        <taxon>Nitrosomonas</taxon>
    </lineage>
</organism>
<dbReference type="AlphaFoldDB" id="A0A1H8ZKF3"/>
<evidence type="ECO:0000256" key="1">
    <source>
        <dbReference type="ARBA" id="ARBA00002254"/>
    </source>
</evidence>
<keyword evidence="4" id="KW-1003">Cell membrane</keyword>
<sequence length="164" mass="18117">MSKSNETPPTAEGKKSKKGLVIIILIAIIAICAGAGGTWYFMQMSGDGEGETEKAKPKAKPTTFIDLDIFTVNLQPEENNQYLQVGLTVKARESEVVQEIAKQMPLIRNRILMLLSSKKATDISSIAGKQQLSQQVSDEIRQSIDSEDLQEDVREVLFTSFVIQ</sequence>
<dbReference type="OrthoDB" id="5297029at2"/>
<proteinExistence type="inferred from homology"/>
<dbReference type="GO" id="GO:0005886">
    <property type="term" value="C:plasma membrane"/>
    <property type="evidence" value="ECO:0007669"/>
    <property type="project" value="UniProtKB-SubCell"/>
</dbReference>
<evidence type="ECO:0000256" key="2">
    <source>
        <dbReference type="ARBA" id="ARBA00004162"/>
    </source>
</evidence>
<gene>
    <name evidence="11" type="ORF">SAMN05421510_100197</name>
</gene>
<dbReference type="EMBL" id="FOFX01000001">
    <property type="protein sequence ID" value="SEP64932.1"/>
    <property type="molecule type" value="Genomic_DNA"/>
</dbReference>
<evidence type="ECO:0000256" key="6">
    <source>
        <dbReference type="ARBA" id="ARBA00022692"/>
    </source>
</evidence>
<dbReference type="NCBIfam" id="NF005435">
    <property type="entry name" value="PRK07021.1"/>
    <property type="match status" value="1"/>
</dbReference>
<dbReference type="RefSeq" id="WP_074719459.1">
    <property type="nucleotide sequence ID" value="NZ_FOFX01000001.1"/>
</dbReference>
<evidence type="ECO:0000256" key="10">
    <source>
        <dbReference type="RuleBase" id="RU364125"/>
    </source>
</evidence>
<dbReference type="GO" id="GO:0006935">
    <property type="term" value="P:chemotaxis"/>
    <property type="evidence" value="ECO:0007669"/>
    <property type="project" value="UniProtKB-KW"/>
</dbReference>
<keyword evidence="10" id="KW-0997">Cell inner membrane</keyword>
<keyword evidence="6 10" id="KW-0812">Transmembrane</keyword>
<evidence type="ECO:0000256" key="7">
    <source>
        <dbReference type="ARBA" id="ARBA00022779"/>
    </source>
</evidence>
<keyword evidence="7 10" id="KW-0283">Flagellar rotation</keyword>
<dbReference type="Pfam" id="PF03748">
    <property type="entry name" value="FliL"/>
    <property type="match status" value="1"/>
</dbReference>
<dbReference type="PANTHER" id="PTHR35091">
    <property type="entry name" value="FLAGELLAR PROTEIN FLIL"/>
    <property type="match status" value="1"/>
</dbReference>
<keyword evidence="11" id="KW-0966">Cell projection</keyword>
<evidence type="ECO:0000313" key="11">
    <source>
        <dbReference type="EMBL" id="SEP64932.1"/>
    </source>
</evidence>
<keyword evidence="9 10" id="KW-0472">Membrane</keyword>
<keyword evidence="5 10" id="KW-0145">Chemotaxis</keyword>
<keyword evidence="11" id="KW-0282">Flagellum</keyword>
<feature type="transmembrane region" description="Helical" evidence="10">
    <location>
        <begin position="20"/>
        <end position="42"/>
    </location>
</feature>
<evidence type="ECO:0000256" key="9">
    <source>
        <dbReference type="ARBA" id="ARBA00023136"/>
    </source>
</evidence>
<keyword evidence="8 10" id="KW-1133">Transmembrane helix</keyword>
<dbReference type="GO" id="GO:0071978">
    <property type="term" value="P:bacterial-type flagellum-dependent swarming motility"/>
    <property type="evidence" value="ECO:0007669"/>
    <property type="project" value="TreeGrafter"/>
</dbReference>
<evidence type="ECO:0000256" key="4">
    <source>
        <dbReference type="ARBA" id="ARBA00022475"/>
    </source>
</evidence>
<evidence type="ECO:0000256" key="3">
    <source>
        <dbReference type="ARBA" id="ARBA00008281"/>
    </source>
</evidence>
<dbReference type="GO" id="GO:0009425">
    <property type="term" value="C:bacterial-type flagellum basal body"/>
    <property type="evidence" value="ECO:0007669"/>
    <property type="project" value="InterPro"/>
</dbReference>
<evidence type="ECO:0000313" key="12">
    <source>
        <dbReference type="Proteomes" id="UP000181998"/>
    </source>
</evidence>
<reference evidence="11 12" key="1">
    <citation type="submission" date="2016-10" db="EMBL/GenBank/DDBJ databases">
        <authorList>
            <person name="de Groot N.N."/>
        </authorList>
    </citation>
    <scope>NUCLEOTIDE SEQUENCE [LARGE SCALE GENOMIC DNA]</scope>
    <source>
        <strain evidence="11 12">Nm9</strain>
    </source>
</reference>
<dbReference type="InterPro" id="IPR005503">
    <property type="entry name" value="FliL"/>
</dbReference>
<comment type="subcellular location">
    <subcellularLocation>
        <location evidence="10">Cell inner membrane</location>
    </subcellularLocation>
    <subcellularLocation>
        <location evidence="2">Cell membrane</location>
        <topology evidence="2">Single-pass membrane protein</topology>
    </subcellularLocation>
</comment>
<dbReference type="Proteomes" id="UP000181998">
    <property type="component" value="Unassembled WGS sequence"/>
</dbReference>
<protein>
    <recommendedName>
        <fullName evidence="10">Flagellar protein FliL</fullName>
    </recommendedName>
</protein>
<comment type="similarity">
    <text evidence="3 10">Belongs to the FliL family.</text>
</comment>
<name>A0A1H8ZKF3_9PROT</name>
<accession>A0A1H8ZKF3</accession>
<dbReference type="STRING" id="44577.ATY38_03425"/>
<evidence type="ECO:0000256" key="5">
    <source>
        <dbReference type="ARBA" id="ARBA00022500"/>
    </source>
</evidence>
<dbReference type="PANTHER" id="PTHR35091:SF2">
    <property type="entry name" value="FLAGELLAR PROTEIN FLIL"/>
    <property type="match status" value="1"/>
</dbReference>
<comment type="function">
    <text evidence="1 10">Controls the rotational direction of flagella during chemotaxis.</text>
</comment>
<evidence type="ECO:0000256" key="8">
    <source>
        <dbReference type="ARBA" id="ARBA00022989"/>
    </source>
</evidence>
<keyword evidence="11" id="KW-0969">Cilium</keyword>